<evidence type="ECO:0000256" key="5">
    <source>
        <dbReference type="SAM" id="Phobius"/>
    </source>
</evidence>
<feature type="domain" description="Serpin" evidence="6">
    <location>
        <begin position="41"/>
        <end position="332"/>
    </location>
</feature>
<keyword evidence="5" id="KW-1133">Transmembrane helix</keyword>
<protein>
    <recommendedName>
        <fullName evidence="6">Serpin domain-containing protein</fullName>
    </recommendedName>
</protein>
<evidence type="ECO:0000256" key="3">
    <source>
        <dbReference type="ARBA" id="ARBA00022900"/>
    </source>
</evidence>
<dbReference type="InterPro" id="IPR023796">
    <property type="entry name" value="Serpin_dom"/>
</dbReference>
<dbReference type="PANTHER" id="PTHR11461:SF211">
    <property type="entry name" value="GH10112P-RELATED"/>
    <property type="match status" value="1"/>
</dbReference>
<dbReference type="InterPro" id="IPR042178">
    <property type="entry name" value="Serpin_sf_1"/>
</dbReference>
<sequence length="332" mass="37055">PVQIANQQNVELSVVLCTVLTIGQVLSQTLNIALRSNLFSHRIYQILSANAANDNVLFCPISAYIPLALVYLGAGGDTAIELRNGLHLSNNKSQLLTSFNAFIEELNDDELKVVNKLFPKIGLLLKSEFLTIAQEVFNSGVQEVDYNNPGNAANIINDFVAEKTNNKIKNIINPDSINSDTAMYLVNAAHFLANWSDPFGNRGEGDFYVNQNQKVRVEMMGLTDFYNYAFSRYLNAQVLSVPFQGGNYSMVFILPKNGTTLSYVENRLFWFNNVLKTLQRTYVRVRMPKFISEASFELVAPLKQLGINRVFSTSANLSGITTQPLFVSDVIQ</sequence>
<evidence type="ECO:0000256" key="1">
    <source>
        <dbReference type="ARBA" id="ARBA00009500"/>
    </source>
</evidence>
<evidence type="ECO:0000313" key="7">
    <source>
        <dbReference type="EMBL" id="JAS24104.1"/>
    </source>
</evidence>
<dbReference type="GO" id="GO:0005615">
    <property type="term" value="C:extracellular space"/>
    <property type="evidence" value="ECO:0007669"/>
    <property type="project" value="InterPro"/>
</dbReference>
<feature type="non-terminal residue" evidence="7">
    <location>
        <position position="1"/>
    </location>
</feature>
<dbReference type="EMBL" id="GEDC01013194">
    <property type="protein sequence ID" value="JAS24104.1"/>
    <property type="molecule type" value="Transcribed_RNA"/>
</dbReference>
<feature type="transmembrane region" description="Helical" evidence="5">
    <location>
        <begin position="12"/>
        <end position="34"/>
    </location>
</feature>
<dbReference type="AlphaFoldDB" id="A0A1B6DEH8"/>
<dbReference type="InterPro" id="IPR000215">
    <property type="entry name" value="Serpin_fam"/>
</dbReference>
<dbReference type="Gene3D" id="2.30.39.10">
    <property type="entry name" value="Alpha-1-antitrypsin, domain 1"/>
    <property type="match status" value="1"/>
</dbReference>
<dbReference type="Pfam" id="PF00079">
    <property type="entry name" value="Serpin"/>
    <property type="match status" value="1"/>
</dbReference>
<dbReference type="GO" id="GO:0004867">
    <property type="term" value="F:serine-type endopeptidase inhibitor activity"/>
    <property type="evidence" value="ECO:0007669"/>
    <property type="project" value="UniProtKB-KW"/>
</dbReference>
<dbReference type="PANTHER" id="PTHR11461">
    <property type="entry name" value="SERINE PROTEASE INHIBITOR, SERPIN"/>
    <property type="match status" value="1"/>
</dbReference>
<dbReference type="CDD" id="cd19601">
    <property type="entry name" value="serpin42Da-like"/>
    <property type="match status" value="1"/>
</dbReference>
<proteinExistence type="inferred from homology"/>
<evidence type="ECO:0000256" key="4">
    <source>
        <dbReference type="RuleBase" id="RU000411"/>
    </source>
</evidence>
<feature type="non-terminal residue" evidence="7">
    <location>
        <position position="332"/>
    </location>
</feature>
<keyword evidence="5" id="KW-0472">Membrane</keyword>
<accession>A0A1B6DEH8</accession>
<evidence type="ECO:0000259" key="6">
    <source>
        <dbReference type="SMART" id="SM00093"/>
    </source>
</evidence>
<dbReference type="SUPFAM" id="SSF56574">
    <property type="entry name" value="Serpins"/>
    <property type="match status" value="1"/>
</dbReference>
<dbReference type="InterPro" id="IPR042185">
    <property type="entry name" value="Serpin_sf_2"/>
</dbReference>
<keyword evidence="2" id="KW-0646">Protease inhibitor</keyword>
<dbReference type="InterPro" id="IPR036186">
    <property type="entry name" value="Serpin_sf"/>
</dbReference>
<organism evidence="7">
    <name type="scientific">Clastoptera arizonana</name>
    <name type="common">Arizona spittle bug</name>
    <dbReference type="NCBI Taxonomy" id="38151"/>
    <lineage>
        <taxon>Eukaryota</taxon>
        <taxon>Metazoa</taxon>
        <taxon>Ecdysozoa</taxon>
        <taxon>Arthropoda</taxon>
        <taxon>Hexapoda</taxon>
        <taxon>Insecta</taxon>
        <taxon>Pterygota</taxon>
        <taxon>Neoptera</taxon>
        <taxon>Paraneoptera</taxon>
        <taxon>Hemiptera</taxon>
        <taxon>Auchenorrhyncha</taxon>
        <taxon>Cercopoidea</taxon>
        <taxon>Clastopteridae</taxon>
        <taxon>Clastoptera</taxon>
    </lineage>
</organism>
<name>A0A1B6DEH8_9HEMI</name>
<evidence type="ECO:0000256" key="2">
    <source>
        <dbReference type="ARBA" id="ARBA00022690"/>
    </source>
</evidence>
<dbReference type="SMART" id="SM00093">
    <property type="entry name" value="SERPIN"/>
    <property type="match status" value="1"/>
</dbReference>
<gene>
    <name evidence="7" type="ORF">g.730</name>
</gene>
<keyword evidence="5" id="KW-0812">Transmembrane</keyword>
<comment type="similarity">
    <text evidence="1 4">Belongs to the serpin family.</text>
</comment>
<dbReference type="Gene3D" id="3.30.497.10">
    <property type="entry name" value="Antithrombin, subunit I, domain 2"/>
    <property type="match status" value="1"/>
</dbReference>
<reference evidence="7" key="1">
    <citation type="submission" date="2015-12" db="EMBL/GenBank/DDBJ databases">
        <title>De novo transcriptome assembly of four potential Pierce s Disease insect vectors from Arizona vineyards.</title>
        <authorList>
            <person name="Tassone E.E."/>
        </authorList>
    </citation>
    <scope>NUCLEOTIDE SEQUENCE</scope>
</reference>
<keyword evidence="3" id="KW-0722">Serine protease inhibitor</keyword>